<evidence type="ECO:0000256" key="1">
    <source>
        <dbReference type="ARBA" id="ARBA00023012"/>
    </source>
</evidence>
<evidence type="ECO:0000259" key="4">
    <source>
        <dbReference type="PROSITE" id="PS50110"/>
    </source>
</evidence>
<dbReference type="InterPro" id="IPR045279">
    <property type="entry name" value="ARR-like"/>
</dbReference>
<organism evidence="5 6">
    <name type="scientific">Papaver nudicaule</name>
    <name type="common">Iceland poppy</name>
    <dbReference type="NCBI Taxonomy" id="74823"/>
    <lineage>
        <taxon>Eukaryota</taxon>
        <taxon>Viridiplantae</taxon>
        <taxon>Streptophyta</taxon>
        <taxon>Embryophyta</taxon>
        <taxon>Tracheophyta</taxon>
        <taxon>Spermatophyta</taxon>
        <taxon>Magnoliopsida</taxon>
        <taxon>Ranunculales</taxon>
        <taxon>Papaveraceae</taxon>
        <taxon>Papaveroideae</taxon>
        <taxon>Papaver</taxon>
    </lineage>
</organism>
<proteinExistence type="predicted"/>
<dbReference type="PANTHER" id="PTHR43874:SF67">
    <property type="entry name" value="TWO-COMPONENT RESPONSE REGULATOR ARR2"/>
    <property type="match status" value="1"/>
</dbReference>
<protein>
    <recommendedName>
        <fullName evidence="4">Response regulatory domain-containing protein</fullName>
    </recommendedName>
</protein>
<keyword evidence="1" id="KW-0902">Two-component regulatory system</keyword>
<dbReference type="SUPFAM" id="SSF52172">
    <property type="entry name" value="CheY-like"/>
    <property type="match status" value="1"/>
</dbReference>
<sequence>MDSNFSYSNLLLEDTDSIVEGDSSSSCIGTSTGTNSGNRDFSEGLRALVVDSLLGHWETTPLLKKYHYEVTNVLGGEEVLNLLRQKPGCFDLVISEVNLPGMSGFELLKSITKEFLTLPVFLMSKDCKPEMVKKGIMKGASYYLRKPLAEPDIEKLWQHVYLKRLEKKVDNKNKDQNESLGQDSSKKQKEKTPELSKKKDPRKNPLSIDISCPPAPNSSNIVWDDNLHRLFVQAVEHLGINGRQCK</sequence>
<evidence type="ECO:0000256" key="2">
    <source>
        <dbReference type="PROSITE-ProRule" id="PRU00169"/>
    </source>
</evidence>
<evidence type="ECO:0000313" key="6">
    <source>
        <dbReference type="Proteomes" id="UP001177140"/>
    </source>
</evidence>
<dbReference type="SMART" id="SM00448">
    <property type="entry name" value="REC"/>
    <property type="match status" value="1"/>
</dbReference>
<dbReference type="InterPro" id="IPR011006">
    <property type="entry name" value="CheY-like_superfamily"/>
</dbReference>
<evidence type="ECO:0000313" key="5">
    <source>
        <dbReference type="EMBL" id="MCL7048683.1"/>
    </source>
</evidence>
<comment type="caution">
    <text evidence="5">The sequence shown here is derived from an EMBL/GenBank/DDBJ whole genome shotgun (WGS) entry which is preliminary data.</text>
</comment>
<dbReference type="Pfam" id="PF00072">
    <property type="entry name" value="Response_reg"/>
    <property type="match status" value="1"/>
</dbReference>
<dbReference type="PROSITE" id="PS50110">
    <property type="entry name" value="RESPONSE_REGULATORY"/>
    <property type="match status" value="1"/>
</dbReference>
<dbReference type="GO" id="GO:0000160">
    <property type="term" value="P:phosphorelay signal transduction system"/>
    <property type="evidence" value="ECO:0007669"/>
    <property type="project" value="UniProtKB-KW"/>
</dbReference>
<dbReference type="PANTHER" id="PTHR43874">
    <property type="entry name" value="TWO-COMPONENT RESPONSE REGULATOR"/>
    <property type="match status" value="1"/>
</dbReference>
<comment type="caution">
    <text evidence="2">Lacks conserved residue(s) required for the propagation of feature annotation.</text>
</comment>
<dbReference type="InterPro" id="IPR001789">
    <property type="entry name" value="Sig_transdc_resp-reg_receiver"/>
</dbReference>
<dbReference type="EMBL" id="JAJJMA010307360">
    <property type="protein sequence ID" value="MCL7048683.1"/>
    <property type="molecule type" value="Genomic_DNA"/>
</dbReference>
<accession>A0AA41VWX8</accession>
<reference evidence="5" key="1">
    <citation type="submission" date="2022-03" db="EMBL/GenBank/DDBJ databases">
        <title>A functionally conserved STORR gene fusion in Papaver species that diverged 16.8 million years ago.</title>
        <authorList>
            <person name="Catania T."/>
        </authorList>
    </citation>
    <scope>NUCLEOTIDE SEQUENCE</scope>
    <source>
        <strain evidence="5">S-191538</strain>
    </source>
</reference>
<evidence type="ECO:0000256" key="3">
    <source>
        <dbReference type="SAM" id="MobiDB-lite"/>
    </source>
</evidence>
<name>A0AA41VWX8_PAPNU</name>
<dbReference type="AlphaFoldDB" id="A0AA41VWX8"/>
<feature type="region of interest" description="Disordered" evidence="3">
    <location>
        <begin position="172"/>
        <end position="212"/>
    </location>
</feature>
<dbReference type="GO" id="GO:0009736">
    <property type="term" value="P:cytokinin-activated signaling pathway"/>
    <property type="evidence" value="ECO:0007669"/>
    <property type="project" value="InterPro"/>
</dbReference>
<dbReference type="Gene3D" id="3.40.50.2300">
    <property type="match status" value="1"/>
</dbReference>
<keyword evidence="6" id="KW-1185">Reference proteome</keyword>
<feature type="domain" description="Response regulatory" evidence="4">
    <location>
        <begin position="45"/>
        <end position="161"/>
    </location>
</feature>
<gene>
    <name evidence="5" type="ORF">MKW94_022185</name>
</gene>
<dbReference type="Proteomes" id="UP001177140">
    <property type="component" value="Unassembled WGS sequence"/>
</dbReference>
<feature type="compositionally biased region" description="Basic and acidic residues" evidence="3">
    <location>
        <begin position="184"/>
        <end position="198"/>
    </location>
</feature>